<name>A0A9K3NM65_HELAN</name>
<dbReference type="Proteomes" id="UP000215914">
    <property type="component" value="Unassembled WGS sequence"/>
</dbReference>
<feature type="region of interest" description="Disordered" evidence="1">
    <location>
        <begin position="1"/>
        <end position="35"/>
    </location>
</feature>
<protein>
    <submittedName>
        <fullName evidence="2">Uncharacterized protein</fullName>
    </submittedName>
</protein>
<evidence type="ECO:0000313" key="2">
    <source>
        <dbReference type="EMBL" id="KAF5805401.1"/>
    </source>
</evidence>
<evidence type="ECO:0000256" key="1">
    <source>
        <dbReference type="SAM" id="MobiDB-lite"/>
    </source>
</evidence>
<comment type="caution">
    <text evidence="2">The sequence shown here is derived from an EMBL/GenBank/DDBJ whole genome shotgun (WGS) entry which is preliminary data.</text>
</comment>
<keyword evidence="3" id="KW-1185">Reference proteome</keyword>
<proteinExistence type="predicted"/>
<organism evidence="2 3">
    <name type="scientific">Helianthus annuus</name>
    <name type="common">Common sunflower</name>
    <dbReference type="NCBI Taxonomy" id="4232"/>
    <lineage>
        <taxon>Eukaryota</taxon>
        <taxon>Viridiplantae</taxon>
        <taxon>Streptophyta</taxon>
        <taxon>Embryophyta</taxon>
        <taxon>Tracheophyta</taxon>
        <taxon>Spermatophyta</taxon>
        <taxon>Magnoliopsida</taxon>
        <taxon>eudicotyledons</taxon>
        <taxon>Gunneridae</taxon>
        <taxon>Pentapetalae</taxon>
        <taxon>asterids</taxon>
        <taxon>campanulids</taxon>
        <taxon>Asterales</taxon>
        <taxon>Asteraceae</taxon>
        <taxon>Asteroideae</taxon>
        <taxon>Heliantheae alliance</taxon>
        <taxon>Heliantheae</taxon>
        <taxon>Helianthus</taxon>
    </lineage>
</organism>
<reference evidence="2" key="2">
    <citation type="submission" date="2020-06" db="EMBL/GenBank/DDBJ databases">
        <title>Helianthus annuus Genome sequencing and assembly Release 2.</title>
        <authorList>
            <person name="Gouzy J."/>
            <person name="Langlade N."/>
            <person name="Munos S."/>
        </authorList>
    </citation>
    <scope>NUCLEOTIDE SEQUENCE</scope>
    <source>
        <tissue evidence="2">Leaves</tissue>
    </source>
</reference>
<accession>A0A9K3NM65</accession>
<gene>
    <name evidence="2" type="ORF">HanXRQr2_Chr05g0208851</name>
</gene>
<dbReference type="AlphaFoldDB" id="A0A9K3NM65"/>
<evidence type="ECO:0000313" key="3">
    <source>
        <dbReference type="Proteomes" id="UP000215914"/>
    </source>
</evidence>
<dbReference type="EMBL" id="MNCJ02000320">
    <property type="protein sequence ID" value="KAF5805401.1"/>
    <property type="molecule type" value="Genomic_DNA"/>
</dbReference>
<reference evidence="2" key="1">
    <citation type="journal article" date="2017" name="Nature">
        <title>The sunflower genome provides insights into oil metabolism, flowering and Asterid evolution.</title>
        <authorList>
            <person name="Badouin H."/>
            <person name="Gouzy J."/>
            <person name="Grassa C.J."/>
            <person name="Murat F."/>
            <person name="Staton S.E."/>
            <person name="Cottret L."/>
            <person name="Lelandais-Briere C."/>
            <person name="Owens G.L."/>
            <person name="Carrere S."/>
            <person name="Mayjonade B."/>
            <person name="Legrand L."/>
            <person name="Gill N."/>
            <person name="Kane N.C."/>
            <person name="Bowers J.E."/>
            <person name="Hubner S."/>
            <person name="Bellec A."/>
            <person name="Berard A."/>
            <person name="Berges H."/>
            <person name="Blanchet N."/>
            <person name="Boniface M.C."/>
            <person name="Brunel D."/>
            <person name="Catrice O."/>
            <person name="Chaidir N."/>
            <person name="Claudel C."/>
            <person name="Donnadieu C."/>
            <person name="Faraut T."/>
            <person name="Fievet G."/>
            <person name="Helmstetter N."/>
            <person name="King M."/>
            <person name="Knapp S.J."/>
            <person name="Lai Z."/>
            <person name="Le Paslier M.C."/>
            <person name="Lippi Y."/>
            <person name="Lorenzon L."/>
            <person name="Mandel J.R."/>
            <person name="Marage G."/>
            <person name="Marchand G."/>
            <person name="Marquand E."/>
            <person name="Bret-Mestries E."/>
            <person name="Morien E."/>
            <person name="Nambeesan S."/>
            <person name="Nguyen T."/>
            <person name="Pegot-Espagnet P."/>
            <person name="Pouilly N."/>
            <person name="Raftis F."/>
            <person name="Sallet E."/>
            <person name="Schiex T."/>
            <person name="Thomas J."/>
            <person name="Vandecasteele C."/>
            <person name="Vares D."/>
            <person name="Vear F."/>
            <person name="Vautrin S."/>
            <person name="Crespi M."/>
            <person name="Mangin B."/>
            <person name="Burke J.M."/>
            <person name="Salse J."/>
            <person name="Munos S."/>
            <person name="Vincourt P."/>
            <person name="Rieseberg L.H."/>
            <person name="Langlade N.B."/>
        </authorList>
    </citation>
    <scope>NUCLEOTIDE SEQUENCE</scope>
    <source>
        <tissue evidence="2">Leaves</tissue>
    </source>
</reference>
<dbReference type="Gramene" id="mRNA:HanXRQr2_Chr05g0208851">
    <property type="protein sequence ID" value="CDS:HanXRQr2_Chr05g0208851.1"/>
    <property type="gene ID" value="HanXRQr2_Chr05g0208851"/>
</dbReference>
<sequence>MDLKQKLEGKFGKEFAKPPKEYTATEKEQMNKEHEEAINKYIQDPPCTVSQRMKQKEVAMRNGGSEKNYGFQDLPDRYIVKTGKDKYERYGNKTGIRSWAYNDEKGLFLVTRNNGKVEYYNSASVFESWIFVDLRELSQASYHDQ</sequence>